<proteinExistence type="inferred from homology"/>
<dbReference type="NCBIfam" id="TIGR00079">
    <property type="entry name" value="pept_deformyl"/>
    <property type="match status" value="1"/>
</dbReference>
<evidence type="ECO:0000256" key="1">
    <source>
        <dbReference type="ARBA" id="ARBA00010759"/>
    </source>
</evidence>
<dbReference type="CDD" id="cd00487">
    <property type="entry name" value="Pep_deformylase"/>
    <property type="match status" value="1"/>
</dbReference>
<name>A0A382RNL2_9ZZZZ</name>
<gene>
    <name evidence="2" type="ORF">METZ01_LOCUS351412</name>
</gene>
<dbReference type="AlphaFoldDB" id="A0A382RNL2"/>
<organism evidence="2">
    <name type="scientific">marine metagenome</name>
    <dbReference type="NCBI Taxonomy" id="408172"/>
    <lineage>
        <taxon>unclassified sequences</taxon>
        <taxon>metagenomes</taxon>
        <taxon>ecological metagenomes</taxon>
    </lineage>
</organism>
<protein>
    <recommendedName>
        <fullName evidence="3">Peptide deformylase</fullName>
    </recommendedName>
</protein>
<dbReference type="PRINTS" id="PR01576">
    <property type="entry name" value="PDEFORMYLASE"/>
</dbReference>
<sequence>MIRLVLKYGAPELETESRPITQCDDEIKALVQDMLETMYAAPGIGLAAPQVGVNLRLIVLDISGGEEQGHQMVLMNPEIMEQEGSQEGEEGCLSIPGFTGVVERPARIVVTSQDLGGNPREME</sequence>
<comment type="similarity">
    <text evidence="1">Belongs to the polypeptide deformylase family.</text>
</comment>
<dbReference type="Pfam" id="PF01327">
    <property type="entry name" value="Pep_deformylase"/>
    <property type="match status" value="1"/>
</dbReference>
<dbReference type="EMBL" id="UINC01122629">
    <property type="protein sequence ID" value="SVC98558.1"/>
    <property type="molecule type" value="Genomic_DNA"/>
</dbReference>
<dbReference type="InterPro" id="IPR036821">
    <property type="entry name" value="Peptide_deformylase_sf"/>
</dbReference>
<accession>A0A382RNL2</accession>
<dbReference type="PANTHER" id="PTHR10458:SF22">
    <property type="entry name" value="PEPTIDE DEFORMYLASE"/>
    <property type="match status" value="1"/>
</dbReference>
<dbReference type="Gene3D" id="3.90.45.10">
    <property type="entry name" value="Peptide deformylase"/>
    <property type="match status" value="1"/>
</dbReference>
<reference evidence="2" key="1">
    <citation type="submission" date="2018-05" db="EMBL/GenBank/DDBJ databases">
        <authorList>
            <person name="Lanie J.A."/>
            <person name="Ng W.-L."/>
            <person name="Kazmierczak K.M."/>
            <person name="Andrzejewski T.M."/>
            <person name="Davidsen T.M."/>
            <person name="Wayne K.J."/>
            <person name="Tettelin H."/>
            <person name="Glass J.I."/>
            <person name="Rusch D."/>
            <person name="Podicherti R."/>
            <person name="Tsui H.-C.T."/>
            <person name="Winkler M.E."/>
        </authorList>
    </citation>
    <scope>NUCLEOTIDE SEQUENCE</scope>
</reference>
<feature type="non-terminal residue" evidence="2">
    <location>
        <position position="123"/>
    </location>
</feature>
<dbReference type="SUPFAM" id="SSF56420">
    <property type="entry name" value="Peptide deformylase"/>
    <property type="match status" value="1"/>
</dbReference>
<evidence type="ECO:0000313" key="2">
    <source>
        <dbReference type="EMBL" id="SVC98558.1"/>
    </source>
</evidence>
<dbReference type="GO" id="GO:0042586">
    <property type="term" value="F:peptide deformylase activity"/>
    <property type="evidence" value="ECO:0007669"/>
    <property type="project" value="InterPro"/>
</dbReference>
<dbReference type="PIRSF" id="PIRSF004749">
    <property type="entry name" value="Pep_def"/>
    <property type="match status" value="1"/>
</dbReference>
<evidence type="ECO:0008006" key="3">
    <source>
        <dbReference type="Google" id="ProtNLM"/>
    </source>
</evidence>
<dbReference type="InterPro" id="IPR023635">
    <property type="entry name" value="Peptide_deformylase"/>
</dbReference>
<dbReference type="PANTHER" id="PTHR10458">
    <property type="entry name" value="PEPTIDE DEFORMYLASE"/>
    <property type="match status" value="1"/>
</dbReference>